<reference evidence="3" key="1">
    <citation type="submission" date="2020-05" db="EMBL/GenBank/DDBJ databases">
        <authorList>
            <person name="Chiriac C."/>
            <person name="Salcher M."/>
            <person name="Ghai R."/>
            <person name="Kavagutti S V."/>
        </authorList>
    </citation>
    <scope>NUCLEOTIDE SEQUENCE</scope>
</reference>
<sequence length="166" mass="16231">MKRALIVGTGTIVGVGAVLGLNPEGGSSGAGLAPTSASTPHTATTGATKVPGKPIAAAVDPTASASATAPKDSSQSVQGTAIDVGFGIVQVEITVTADRLVDITALSLPQNDRHSARISQQAFPMLVTQALAAQSAQIAGVSGASYTSSGFVESLKAALIQAGHAA</sequence>
<dbReference type="Pfam" id="PF04205">
    <property type="entry name" value="FMN_bind"/>
    <property type="match status" value="1"/>
</dbReference>
<dbReference type="AlphaFoldDB" id="A0A6J7BP01"/>
<accession>A0A6J7BP01</accession>
<feature type="compositionally biased region" description="Low complexity" evidence="1">
    <location>
        <begin position="33"/>
        <end position="48"/>
    </location>
</feature>
<dbReference type="Gene3D" id="3.90.1010.20">
    <property type="match status" value="1"/>
</dbReference>
<feature type="domain" description="FMN-binding" evidence="2">
    <location>
        <begin position="85"/>
        <end position="162"/>
    </location>
</feature>
<dbReference type="InterPro" id="IPR007329">
    <property type="entry name" value="FMN-bd"/>
</dbReference>
<evidence type="ECO:0000259" key="2">
    <source>
        <dbReference type="SMART" id="SM00900"/>
    </source>
</evidence>
<protein>
    <submittedName>
        <fullName evidence="3">Unannotated protein</fullName>
    </submittedName>
</protein>
<dbReference type="GO" id="GO:0010181">
    <property type="term" value="F:FMN binding"/>
    <property type="evidence" value="ECO:0007669"/>
    <property type="project" value="InterPro"/>
</dbReference>
<evidence type="ECO:0000313" key="3">
    <source>
        <dbReference type="EMBL" id="CAB4847200.1"/>
    </source>
</evidence>
<evidence type="ECO:0000256" key="1">
    <source>
        <dbReference type="SAM" id="MobiDB-lite"/>
    </source>
</evidence>
<dbReference type="EMBL" id="CAFBIZ010000030">
    <property type="protein sequence ID" value="CAB4847200.1"/>
    <property type="molecule type" value="Genomic_DNA"/>
</dbReference>
<name>A0A6J7BP01_9ZZZZ</name>
<proteinExistence type="predicted"/>
<dbReference type="SMART" id="SM00900">
    <property type="entry name" value="FMN_bind"/>
    <property type="match status" value="1"/>
</dbReference>
<dbReference type="GO" id="GO:0016020">
    <property type="term" value="C:membrane"/>
    <property type="evidence" value="ECO:0007669"/>
    <property type="project" value="InterPro"/>
</dbReference>
<feature type="region of interest" description="Disordered" evidence="1">
    <location>
        <begin position="27"/>
        <end position="53"/>
    </location>
</feature>
<organism evidence="3">
    <name type="scientific">freshwater metagenome</name>
    <dbReference type="NCBI Taxonomy" id="449393"/>
    <lineage>
        <taxon>unclassified sequences</taxon>
        <taxon>metagenomes</taxon>
        <taxon>ecological metagenomes</taxon>
    </lineage>
</organism>
<gene>
    <name evidence="3" type="ORF">UFOPK3268_00375</name>
</gene>